<gene>
    <name evidence="1" type="ORF">KQJ23_15345</name>
</gene>
<comment type="caution">
    <text evidence="1">The sequence shown here is derived from an EMBL/GenBank/DDBJ whole genome shotgun (WGS) entry which is preliminary data.</text>
</comment>
<dbReference type="RefSeq" id="WP_216479756.1">
    <property type="nucleotide sequence ID" value="NZ_JAHLQJ010000013.1"/>
</dbReference>
<proteinExistence type="predicted"/>
<evidence type="ECO:0000313" key="2">
    <source>
        <dbReference type="Proteomes" id="UP000743001"/>
    </source>
</evidence>
<keyword evidence="2" id="KW-1185">Reference proteome</keyword>
<protein>
    <submittedName>
        <fullName evidence="1">Uncharacterized protein</fullName>
    </submittedName>
</protein>
<evidence type="ECO:0000313" key="1">
    <source>
        <dbReference type="EMBL" id="MBU5673203.1"/>
    </source>
</evidence>
<dbReference type="Proteomes" id="UP000743001">
    <property type="component" value="Unassembled WGS sequence"/>
</dbReference>
<name>A0ABS6FT57_9BACL</name>
<sequence>MDRYWRSFLHIFQNTPRLQPLLTTRYMDPKQGIVHITKLRAASKGWSQSEKFMLALALHLYNESNKMNLSDMDYLDHHHKQVAFEALHIRYEYRRAFHD</sequence>
<accession>A0ABS6FT57</accession>
<dbReference type="EMBL" id="JAHLQJ010000013">
    <property type="protein sequence ID" value="MBU5673203.1"/>
    <property type="molecule type" value="Genomic_DNA"/>
</dbReference>
<organism evidence="1 2">
    <name type="scientific">Paenibacillus brevis</name>
    <dbReference type="NCBI Taxonomy" id="2841508"/>
    <lineage>
        <taxon>Bacteria</taxon>
        <taxon>Bacillati</taxon>
        <taxon>Bacillota</taxon>
        <taxon>Bacilli</taxon>
        <taxon>Bacillales</taxon>
        <taxon>Paenibacillaceae</taxon>
        <taxon>Paenibacillus</taxon>
    </lineage>
</organism>
<reference evidence="1 2" key="1">
    <citation type="submission" date="2021-06" db="EMBL/GenBank/DDBJ databases">
        <authorList>
            <person name="Sun Q."/>
            <person name="Li D."/>
        </authorList>
    </citation>
    <scope>NUCLEOTIDE SEQUENCE [LARGE SCALE GENOMIC DNA]</scope>
    <source>
        <strain evidence="1 2">MSJ-6</strain>
    </source>
</reference>